<name>D3H9F8_STRM6</name>
<dbReference type="eggNOG" id="ENOG50308Z2">
    <property type="taxonomic scope" value="Bacteria"/>
</dbReference>
<dbReference type="Gene3D" id="2.40.320.10">
    <property type="entry name" value="Hypothetical Protein Pfu-838710-001"/>
    <property type="match status" value="1"/>
</dbReference>
<accession>D3H9F8</accession>
<dbReference type="PATRIC" id="fig|365659.3.peg.1270"/>
<dbReference type="HOGENOM" id="CLU_1460520_0_0_9"/>
<dbReference type="EMBL" id="FN568063">
    <property type="protein sequence ID" value="CBJ22503.1"/>
    <property type="molecule type" value="Genomic_DNA"/>
</dbReference>
<dbReference type="AlphaFoldDB" id="D3H9F8"/>
<dbReference type="SUPFAM" id="SSF55154">
    <property type="entry name" value="CYTH-like phosphatases"/>
    <property type="match status" value="1"/>
</dbReference>
<dbReference type="Proteomes" id="UP000008563">
    <property type="component" value="Chromosome"/>
</dbReference>
<gene>
    <name evidence="2" type="ordered locus">smi_1258</name>
</gene>
<sequence length="185" mass="22300">MNELEVRFELNDERDYNNAISYLEKSYKFKSENKQVDEYFKTKGREFENDEVGSFIYRIRQEDDNRASVFTRKDTIKQGMWSESEIELESEKLEFVRNILQDGFSNIFTISKYRKTYHDALENKTINLDKIDGLGFYLEIEILGDFSKEDYNNFYEKMCREFSFLNSKIETKGYVQLMREKNGRN</sequence>
<dbReference type="KEGG" id="smb:smi_1258"/>
<dbReference type="PANTHER" id="PTHR21028:SF2">
    <property type="entry name" value="CYTH DOMAIN-CONTAINING PROTEIN"/>
    <property type="match status" value="1"/>
</dbReference>
<dbReference type="InterPro" id="IPR033469">
    <property type="entry name" value="CYTH-like_dom_sf"/>
</dbReference>
<feature type="domain" description="CYTH" evidence="1">
    <location>
        <begin position="1"/>
        <end position="180"/>
    </location>
</feature>
<evidence type="ECO:0000313" key="3">
    <source>
        <dbReference type="Proteomes" id="UP000008563"/>
    </source>
</evidence>
<dbReference type="PANTHER" id="PTHR21028">
    <property type="entry name" value="SI:CH211-156B7.4"/>
    <property type="match status" value="1"/>
</dbReference>
<dbReference type="STRING" id="365659.smi_1258"/>
<dbReference type="InterPro" id="IPR023577">
    <property type="entry name" value="CYTH_domain"/>
</dbReference>
<protein>
    <recommendedName>
        <fullName evidence="1">CYTH domain-containing protein</fullName>
    </recommendedName>
</protein>
<dbReference type="InterPro" id="IPR008173">
    <property type="entry name" value="Adenylyl_cyclase_CyaB"/>
</dbReference>
<dbReference type="PROSITE" id="PS51707">
    <property type="entry name" value="CYTH"/>
    <property type="match status" value="1"/>
</dbReference>
<proteinExistence type="predicted"/>
<reference evidence="2 3" key="1">
    <citation type="journal article" date="2010" name="PLoS ONE">
        <title>The genome of Streptococcus mitis B6--what is a commensal?</title>
        <authorList>
            <person name="Denapaite D."/>
            <person name="Brueckner R."/>
            <person name="Nuhn M."/>
            <person name="Reichmann P."/>
            <person name="Henrich B."/>
            <person name="Maurer P."/>
            <person name="Schaehle Y."/>
            <person name="Selbmann P."/>
            <person name="Zimmermann W."/>
            <person name="Wambutt R."/>
            <person name="Hakenbeck R."/>
        </authorList>
    </citation>
    <scope>NUCLEOTIDE SEQUENCE [LARGE SCALE GENOMIC DNA]</scope>
    <source>
        <strain evidence="2 3">B6</strain>
    </source>
</reference>
<dbReference type="Pfam" id="PF01928">
    <property type="entry name" value="CYTH"/>
    <property type="match status" value="1"/>
</dbReference>
<dbReference type="OrthoDB" id="2231045at2"/>
<evidence type="ECO:0000313" key="2">
    <source>
        <dbReference type="EMBL" id="CBJ22503.1"/>
    </source>
</evidence>
<dbReference type="RefSeq" id="WP_001003839.1">
    <property type="nucleotide sequence ID" value="NC_013853.1"/>
</dbReference>
<organism evidence="2 3">
    <name type="scientific">Streptococcus mitis (strain B6)</name>
    <dbReference type="NCBI Taxonomy" id="365659"/>
    <lineage>
        <taxon>Bacteria</taxon>
        <taxon>Bacillati</taxon>
        <taxon>Bacillota</taxon>
        <taxon>Bacilli</taxon>
        <taxon>Lactobacillales</taxon>
        <taxon>Streptococcaceae</taxon>
        <taxon>Streptococcus</taxon>
        <taxon>Streptococcus mitis group</taxon>
    </lineage>
</organism>
<evidence type="ECO:0000259" key="1">
    <source>
        <dbReference type="PROSITE" id="PS51707"/>
    </source>
</evidence>